<protein>
    <recommendedName>
        <fullName evidence="4">DYW domain-containing protein</fullName>
    </recommendedName>
</protein>
<sequence>MIIFKCCKIVKQWRYLAEHQSLFLQFGSFSSLVAHLCQDETVSSNSLPSVPVYDSHVYARMFQHCIKDNEPTKGKALHCHIIKRGNCLDLFASNILLNFYLKTGLLSDGVNIFDEMSERNIVSFVTMIQGYSLLEEYDKAINLFFKMRKEGHELNPFAFTTILKLFVSMERVELAWCIHACIHKLGHDSDAFVGTALIDAYSVCGFVDVAKEVFTGIVERDMVCWTGMVACYAENDCFEEALKLFNEMRMEGLLPNNFTFASVIKACLGLEVVGVGKSVHGCVLKTCYEMDRYVGVSLLDLYTRSGAIDDARRVFEEIPKDDVVPWSFMIARYSQSDLCEEALDLFLQMRKALVRPNQFTLASVLQACATLGRLQLGMQIHCHVLKVGLDLNVYVSNALMDVYAKCGNMEASMNLFVESENKNEVSWNTMIVGYVQLGEGEKAFLLFLSMCEEQVQATEVTYSSLLRASAGLAALEPGIQIHTSTIKTMYDGDDTVSNALIDMYAKCGRIKDARTVFEAMSKRDVVSWNSMVSAYSMHGLGVEALKTFENMRKTEIIPNQLTFVGVLSACSNTGSLDRGQSYFTSMREDYGIEPCMEHYTCMVSLLGRLGHLDKAVKMIEEIPHEPSVMVWRALLGACVAHNNVELGKFAAEHVLEMEPQDESSYVLLSNIYANAKRWDNVAFVRKSMKKKRVKKEPGLSWVENQGVVHYFSVGDDSHPDSKLIRGMLEWFNFRSKKAGYAPNHGAILLDVEDDEKSRLLWLHSERIALAFALIRMPHGSPIRIIKNLRICADCHVAIKFVSKLVEREIVIRDINRFHHFHGGVCSCNDYW</sequence>
<dbReference type="FunFam" id="1.25.40.10:FF:000196">
    <property type="entry name" value="Pentatricopeptide repeat-containing protein At4g14850"/>
    <property type="match status" value="1"/>
</dbReference>
<dbReference type="Pfam" id="PF20431">
    <property type="entry name" value="E_motif"/>
    <property type="match status" value="1"/>
</dbReference>
<dbReference type="FunFam" id="1.25.40.10:FF:000471">
    <property type="entry name" value="Putative pentatricopeptide repeat-containing protein, mitochondrial"/>
    <property type="match status" value="1"/>
</dbReference>
<dbReference type="EMBL" id="WHWC01000013">
    <property type="protein sequence ID" value="KAG8371127.1"/>
    <property type="molecule type" value="Genomic_DNA"/>
</dbReference>
<dbReference type="Proteomes" id="UP000826271">
    <property type="component" value="Unassembled WGS sequence"/>
</dbReference>
<dbReference type="InterPro" id="IPR032867">
    <property type="entry name" value="DYW_dom"/>
</dbReference>
<dbReference type="Gene3D" id="1.25.40.10">
    <property type="entry name" value="Tetratricopeptide repeat domain"/>
    <property type="match status" value="5"/>
</dbReference>
<keyword evidence="6" id="KW-1185">Reference proteome</keyword>
<dbReference type="GO" id="GO:0008270">
    <property type="term" value="F:zinc ion binding"/>
    <property type="evidence" value="ECO:0007669"/>
    <property type="project" value="InterPro"/>
</dbReference>
<feature type="repeat" description="PPR" evidence="3">
    <location>
        <begin position="322"/>
        <end position="356"/>
    </location>
</feature>
<dbReference type="Pfam" id="PF01535">
    <property type="entry name" value="PPR"/>
    <property type="match status" value="7"/>
</dbReference>
<feature type="repeat" description="PPR" evidence="3">
    <location>
        <begin position="120"/>
        <end position="154"/>
    </location>
</feature>
<dbReference type="GO" id="GO:0009451">
    <property type="term" value="P:RNA modification"/>
    <property type="evidence" value="ECO:0007669"/>
    <property type="project" value="InterPro"/>
</dbReference>
<proteinExistence type="inferred from homology"/>
<dbReference type="AlphaFoldDB" id="A0AAV6WRP3"/>
<dbReference type="InterPro" id="IPR002885">
    <property type="entry name" value="PPR_rpt"/>
</dbReference>
<dbReference type="InterPro" id="IPR046960">
    <property type="entry name" value="PPR_At4g14850-like_plant"/>
</dbReference>
<gene>
    <name evidence="5" type="ORF">BUALT_Bualt13G0054500</name>
</gene>
<keyword evidence="2" id="KW-0677">Repeat</keyword>
<dbReference type="SUPFAM" id="SSF48452">
    <property type="entry name" value="TPR-like"/>
    <property type="match status" value="1"/>
</dbReference>
<comment type="similarity">
    <text evidence="1">Belongs to the PPR family. PCMP-H subfamily.</text>
</comment>
<dbReference type="Pfam" id="PF13041">
    <property type="entry name" value="PPR_2"/>
    <property type="match status" value="3"/>
</dbReference>
<feature type="repeat" description="PPR" evidence="3">
    <location>
        <begin position="493"/>
        <end position="523"/>
    </location>
</feature>
<organism evidence="5 6">
    <name type="scientific">Buddleja alternifolia</name>
    <dbReference type="NCBI Taxonomy" id="168488"/>
    <lineage>
        <taxon>Eukaryota</taxon>
        <taxon>Viridiplantae</taxon>
        <taxon>Streptophyta</taxon>
        <taxon>Embryophyta</taxon>
        <taxon>Tracheophyta</taxon>
        <taxon>Spermatophyta</taxon>
        <taxon>Magnoliopsida</taxon>
        <taxon>eudicotyledons</taxon>
        <taxon>Gunneridae</taxon>
        <taxon>Pentapetalae</taxon>
        <taxon>asterids</taxon>
        <taxon>lamiids</taxon>
        <taxon>Lamiales</taxon>
        <taxon>Scrophulariaceae</taxon>
        <taxon>Buddlejeae</taxon>
        <taxon>Buddleja</taxon>
    </lineage>
</organism>
<accession>A0AAV6WRP3</accession>
<dbReference type="FunFam" id="1.25.40.10:FF:000031">
    <property type="entry name" value="Pentatricopeptide repeat-containing protein mitochondrial"/>
    <property type="match status" value="1"/>
</dbReference>
<dbReference type="PANTHER" id="PTHR47926:SF520">
    <property type="entry name" value="DYW DOMAIN-CONTAINING PROTEIN"/>
    <property type="match status" value="1"/>
</dbReference>
<evidence type="ECO:0000256" key="3">
    <source>
        <dbReference type="PROSITE-ProRule" id="PRU00708"/>
    </source>
</evidence>
<feature type="repeat" description="PPR" evidence="3">
    <location>
        <begin position="423"/>
        <end position="457"/>
    </location>
</feature>
<dbReference type="NCBIfam" id="TIGR00756">
    <property type="entry name" value="PPR"/>
    <property type="match status" value="6"/>
</dbReference>
<evidence type="ECO:0000313" key="6">
    <source>
        <dbReference type="Proteomes" id="UP000826271"/>
    </source>
</evidence>
<evidence type="ECO:0000256" key="2">
    <source>
        <dbReference type="ARBA" id="ARBA00022737"/>
    </source>
</evidence>
<evidence type="ECO:0000313" key="5">
    <source>
        <dbReference type="EMBL" id="KAG8371127.1"/>
    </source>
</evidence>
<dbReference type="FunFam" id="1.25.40.10:FF:000201">
    <property type="entry name" value="Pentatricopeptide repeat-containing protein mitochondrial"/>
    <property type="match status" value="1"/>
</dbReference>
<feature type="domain" description="DYW" evidence="4">
    <location>
        <begin position="739"/>
        <end position="831"/>
    </location>
</feature>
<reference evidence="5" key="1">
    <citation type="submission" date="2019-10" db="EMBL/GenBank/DDBJ databases">
        <authorList>
            <person name="Zhang R."/>
            <person name="Pan Y."/>
            <person name="Wang J."/>
            <person name="Ma R."/>
            <person name="Yu S."/>
        </authorList>
    </citation>
    <scope>NUCLEOTIDE SEQUENCE</scope>
    <source>
        <strain evidence="5">LA-IB0</strain>
        <tissue evidence="5">Leaf</tissue>
    </source>
</reference>
<dbReference type="InterPro" id="IPR011990">
    <property type="entry name" value="TPR-like_helical_dom_sf"/>
</dbReference>
<dbReference type="Pfam" id="PF14432">
    <property type="entry name" value="DYW_deaminase"/>
    <property type="match status" value="1"/>
</dbReference>
<name>A0AAV6WRP3_9LAMI</name>
<dbReference type="InterPro" id="IPR046848">
    <property type="entry name" value="E_motif"/>
</dbReference>
<evidence type="ECO:0000259" key="4">
    <source>
        <dbReference type="Pfam" id="PF14432"/>
    </source>
</evidence>
<dbReference type="PANTHER" id="PTHR47926">
    <property type="entry name" value="PENTATRICOPEPTIDE REPEAT-CONTAINING PROTEIN"/>
    <property type="match status" value="1"/>
</dbReference>
<dbReference type="FunFam" id="1.25.40.10:FF:000366">
    <property type="entry name" value="Pentatricopeptide (PPR) repeat-containing protein"/>
    <property type="match status" value="1"/>
</dbReference>
<dbReference type="PROSITE" id="PS51375">
    <property type="entry name" value="PPR"/>
    <property type="match status" value="6"/>
</dbReference>
<dbReference type="FunFam" id="1.25.40.10:FF:000397">
    <property type="entry name" value="Pentatricopeptide repeat-containing protein At2g40720"/>
    <property type="match status" value="1"/>
</dbReference>
<dbReference type="GO" id="GO:0003723">
    <property type="term" value="F:RNA binding"/>
    <property type="evidence" value="ECO:0007669"/>
    <property type="project" value="InterPro"/>
</dbReference>
<feature type="repeat" description="PPR" evidence="3">
    <location>
        <begin position="221"/>
        <end position="255"/>
    </location>
</feature>
<evidence type="ECO:0000256" key="1">
    <source>
        <dbReference type="ARBA" id="ARBA00006643"/>
    </source>
</evidence>
<comment type="caution">
    <text evidence="5">The sequence shown here is derived from an EMBL/GenBank/DDBJ whole genome shotgun (WGS) entry which is preliminary data.</text>
</comment>
<feature type="repeat" description="PPR" evidence="3">
    <location>
        <begin position="524"/>
        <end position="558"/>
    </location>
</feature>